<sequence length="234" mass="26799">MSRILPFFFLISFGLFAQEESNKRFFSEVLSLNLDSYNTKVDEALVRGEFSYAKSLFDSLVKNHLQGSFIDPLKFEPYNSSIVSTEEIEKPTIISTYASWCIPNKGEIPVLNKMAQKYGDMIDFVVLFWDQKKTVRKLAKQFDTNIQIVYVDEVQNGHMQTVKLLKHALGMSLSFVIAADGEILDINRRPANKMNLSENQIFNQNITFLTRQIAAINIDLNINIHELPESLATF</sequence>
<comment type="caution">
    <text evidence="1">The sequence shown here is derived from an EMBL/GenBank/DDBJ whole genome shotgun (WGS) entry which is preliminary data.</text>
</comment>
<proteinExistence type="predicted"/>
<dbReference type="Gene3D" id="3.40.30.10">
    <property type="entry name" value="Glutaredoxin"/>
    <property type="match status" value="1"/>
</dbReference>
<dbReference type="GO" id="GO:0016853">
    <property type="term" value="F:isomerase activity"/>
    <property type="evidence" value="ECO:0007669"/>
    <property type="project" value="UniProtKB-KW"/>
</dbReference>
<organism evidence="1 2">
    <name type="scientific">Leeuwenhoekiella marinoflava</name>
    <dbReference type="NCBI Taxonomy" id="988"/>
    <lineage>
        <taxon>Bacteria</taxon>
        <taxon>Pseudomonadati</taxon>
        <taxon>Bacteroidota</taxon>
        <taxon>Flavobacteriia</taxon>
        <taxon>Flavobacteriales</taxon>
        <taxon>Flavobacteriaceae</taxon>
        <taxon>Leeuwenhoekiella</taxon>
    </lineage>
</organism>
<evidence type="ECO:0000313" key="2">
    <source>
        <dbReference type="Proteomes" id="UP000290608"/>
    </source>
</evidence>
<dbReference type="Proteomes" id="UP000290608">
    <property type="component" value="Unassembled WGS sequence"/>
</dbReference>
<dbReference type="AlphaFoldDB" id="A0A4Q0PP34"/>
<name>A0A4Q0PP34_9FLAO</name>
<accession>A0A4Q0PP34</accession>
<dbReference type="EMBL" id="QOVL01000007">
    <property type="protein sequence ID" value="RXG30786.1"/>
    <property type="molecule type" value="Genomic_DNA"/>
</dbReference>
<dbReference type="RefSeq" id="WP_073098920.1">
    <property type="nucleotide sequence ID" value="NZ_QOVL01000007.1"/>
</dbReference>
<reference evidence="1 2" key="1">
    <citation type="submission" date="2018-07" db="EMBL/GenBank/DDBJ databases">
        <title>Leeuwenhoekiella genomics.</title>
        <authorList>
            <person name="Tahon G."/>
            <person name="Willems A."/>
        </authorList>
    </citation>
    <scope>NUCLEOTIDE SEQUENCE [LARGE SCALE GENOMIC DNA]</scope>
    <source>
        <strain evidence="1 2">LMG 1345</strain>
    </source>
</reference>
<evidence type="ECO:0000313" key="1">
    <source>
        <dbReference type="EMBL" id="RXG30786.1"/>
    </source>
</evidence>
<dbReference type="InterPro" id="IPR036249">
    <property type="entry name" value="Thioredoxin-like_sf"/>
</dbReference>
<dbReference type="SUPFAM" id="SSF52833">
    <property type="entry name" value="Thioredoxin-like"/>
    <property type="match status" value="1"/>
</dbReference>
<keyword evidence="1" id="KW-0413">Isomerase</keyword>
<gene>
    <name evidence="1" type="ORF">DSL99_1829</name>
</gene>
<protein>
    <submittedName>
        <fullName evidence="1">Thiol-disulfide isomerase/thioredoxin</fullName>
    </submittedName>
</protein>
<dbReference type="STRING" id="1122159.SAMN02745246_01830"/>